<dbReference type="AlphaFoldDB" id="A0A0A8Z8G8"/>
<accession>A0A0A8Z8G8</accession>
<reference evidence="1" key="1">
    <citation type="submission" date="2014-09" db="EMBL/GenBank/DDBJ databases">
        <authorList>
            <person name="Magalhaes I.L.F."/>
            <person name="Oliveira U."/>
            <person name="Santos F.R."/>
            <person name="Vidigal T.H.D.A."/>
            <person name="Brescovit A.D."/>
            <person name="Santos A.J."/>
        </authorList>
    </citation>
    <scope>NUCLEOTIDE SEQUENCE</scope>
    <source>
        <tissue evidence="1">Shoot tissue taken approximately 20 cm above the soil surface</tissue>
    </source>
</reference>
<organism evidence="1">
    <name type="scientific">Arundo donax</name>
    <name type="common">Giant reed</name>
    <name type="synonym">Donax arundinaceus</name>
    <dbReference type="NCBI Taxonomy" id="35708"/>
    <lineage>
        <taxon>Eukaryota</taxon>
        <taxon>Viridiplantae</taxon>
        <taxon>Streptophyta</taxon>
        <taxon>Embryophyta</taxon>
        <taxon>Tracheophyta</taxon>
        <taxon>Spermatophyta</taxon>
        <taxon>Magnoliopsida</taxon>
        <taxon>Liliopsida</taxon>
        <taxon>Poales</taxon>
        <taxon>Poaceae</taxon>
        <taxon>PACMAD clade</taxon>
        <taxon>Arundinoideae</taxon>
        <taxon>Arundineae</taxon>
        <taxon>Arundo</taxon>
    </lineage>
</organism>
<proteinExistence type="predicted"/>
<evidence type="ECO:0000313" key="1">
    <source>
        <dbReference type="EMBL" id="JAD31132.1"/>
    </source>
</evidence>
<protein>
    <submittedName>
        <fullName evidence="1">Uncharacterized protein</fullName>
    </submittedName>
</protein>
<reference evidence="1" key="2">
    <citation type="journal article" date="2015" name="Data Brief">
        <title>Shoot transcriptome of the giant reed, Arundo donax.</title>
        <authorList>
            <person name="Barrero R.A."/>
            <person name="Guerrero F.D."/>
            <person name="Moolhuijzen P."/>
            <person name="Goolsby J.A."/>
            <person name="Tidwell J."/>
            <person name="Bellgard S.E."/>
            <person name="Bellgard M.I."/>
        </authorList>
    </citation>
    <scope>NUCLEOTIDE SEQUENCE</scope>
    <source>
        <tissue evidence="1">Shoot tissue taken approximately 20 cm above the soil surface</tissue>
    </source>
</reference>
<sequence length="47" mass="5545">MIDQNGEKGARLLLHISANSFFWSYTGFDTKRANIFTMKVERFTRVF</sequence>
<name>A0A0A8Z8G8_ARUDO</name>
<dbReference type="EMBL" id="GBRH01266763">
    <property type="protein sequence ID" value="JAD31132.1"/>
    <property type="molecule type" value="Transcribed_RNA"/>
</dbReference>